<dbReference type="EMBL" id="BAABJK010000004">
    <property type="protein sequence ID" value="GAA4963986.1"/>
    <property type="molecule type" value="Genomic_DNA"/>
</dbReference>
<organism evidence="2 3">
    <name type="scientific">Algibacter aquimarinus</name>
    <dbReference type="NCBI Taxonomy" id="1136748"/>
    <lineage>
        <taxon>Bacteria</taxon>
        <taxon>Pseudomonadati</taxon>
        <taxon>Bacteroidota</taxon>
        <taxon>Flavobacteriia</taxon>
        <taxon>Flavobacteriales</taxon>
        <taxon>Flavobacteriaceae</taxon>
        <taxon>Algibacter</taxon>
    </lineage>
</organism>
<reference evidence="3" key="1">
    <citation type="journal article" date="2019" name="Int. J. Syst. Evol. Microbiol.">
        <title>The Global Catalogue of Microorganisms (GCM) 10K type strain sequencing project: providing services to taxonomists for standard genome sequencing and annotation.</title>
        <authorList>
            <consortium name="The Broad Institute Genomics Platform"/>
            <consortium name="The Broad Institute Genome Sequencing Center for Infectious Disease"/>
            <person name="Wu L."/>
            <person name="Ma J."/>
        </authorList>
    </citation>
    <scope>NUCLEOTIDE SEQUENCE [LARGE SCALE GENOMIC DNA]</scope>
    <source>
        <strain evidence="3">JCM 18287</strain>
    </source>
</reference>
<evidence type="ECO:0000256" key="1">
    <source>
        <dbReference type="SAM" id="Coils"/>
    </source>
</evidence>
<evidence type="ECO:0000313" key="3">
    <source>
        <dbReference type="Proteomes" id="UP001501692"/>
    </source>
</evidence>
<protein>
    <submittedName>
        <fullName evidence="2">Uncharacterized protein</fullName>
    </submittedName>
</protein>
<gene>
    <name evidence="2" type="ORF">GCM10023315_10920</name>
</gene>
<keyword evidence="1" id="KW-0175">Coiled coil</keyword>
<keyword evidence="3" id="KW-1185">Reference proteome</keyword>
<name>A0ABP9H8N1_9FLAO</name>
<feature type="coiled-coil region" evidence="1">
    <location>
        <begin position="65"/>
        <end position="93"/>
    </location>
</feature>
<proteinExistence type="predicted"/>
<accession>A0ABP9H8N1</accession>
<comment type="caution">
    <text evidence="2">The sequence shown here is derived from an EMBL/GenBank/DDBJ whole genome shotgun (WGS) entry which is preliminary data.</text>
</comment>
<dbReference type="RefSeq" id="WP_345165446.1">
    <property type="nucleotide sequence ID" value="NZ_BAABJK010000004.1"/>
</dbReference>
<dbReference type="Proteomes" id="UP001501692">
    <property type="component" value="Unassembled WGS sequence"/>
</dbReference>
<sequence>MGNTSKKADVETVENFKKNFKKETFYKSIRYILTKQVHFGESNNVNNLTIISFYNAMQGYYKTKIANIEKEYAEERNKREARLEERVGNLEKKIQELND</sequence>
<evidence type="ECO:0000313" key="2">
    <source>
        <dbReference type="EMBL" id="GAA4963986.1"/>
    </source>
</evidence>